<dbReference type="AlphaFoldDB" id="A0A2A2HEF2"/>
<proteinExistence type="predicted"/>
<evidence type="ECO:0000313" key="3">
    <source>
        <dbReference type="EMBL" id="PAV07767.1"/>
    </source>
</evidence>
<dbReference type="SUPFAM" id="SSF53448">
    <property type="entry name" value="Nucleotide-diphospho-sugar transferases"/>
    <property type="match status" value="1"/>
</dbReference>
<dbReference type="InterPro" id="IPR029044">
    <property type="entry name" value="Nucleotide-diphossugar_trans"/>
</dbReference>
<keyword evidence="4" id="KW-1185">Reference proteome</keyword>
<sequence length="197" mass="22402">MTTALIMAGGKGTRLDLDYEKPMVKVNEKPMISYVIEALMESQYINKILVAISPNTPVTSEYVKKFPVKIIKTKGEGYIEDLADILKNREYVKKDEVIMTIVADLPFITAKQIDDVLENYYKRGKPAMCVSVPEYLFEKYNITPTLVYEGLVPTGVNLLLANNEEQDQSIYESENVELAFNINTLNDLNLSENYIKK</sequence>
<gene>
    <name evidence="3" type="ORF">ASJ82_03830</name>
</gene>
<evidence type="ECO:0000256" key="1">
    <source>
        <dbReference type="ARBA" id="ARBA00022679"/>
    </source>
</evidence>
<dbReference type="Proteomes" id="UP000217528">
    <property type="component" value="Unassembled WGS sequence"/>
</dbReference>
<keyword evidence="1" id="KW-0808">Transferase</keyword>
<dbReference type="OrthoDB" id="9782at2157"/>
<dbReference type="GO" id="GO:0016779">
    <property type="term" value="F:nucleotidyltransferase activity"/>
    <property type="evidence" value="ECO:0007669"/>
    <property type="project" value="TreeGrafter"/>
</dbReference>
<evidence type="ECO:0000313" key="4">
    <source>
        <dbReference type="Proteomes" id="UP000217528"/>
    </source>
</evidence>
<dbReference type="EMBL" id="LMVN01000008">
    <property type="protein sequence ID" value="PAV07767.1"/>
    <property type="molecule type" value="Genomic_DNA"/>
</dbReference>
<feature type="domain" description="MobA-like NTP transferase" evidence="2">
    <location>
        <begin position="4"/>
        <end position="132"/>
    </location>
</feature>
<dbReference type="PANTHER" id="PTHR19136">
    <property type="entry name" value="MOLYBDENUM COFACTOR GUANYLYLTRANSFERASE"/>
    <property type="match status" value="1"/>
</dbReference>
<dbReference type="InterPro" id="IPR025877">
    <property type="entry name" value="MobA-like_NTP_Trfase"/>
</dbReference>
<dbReference type="PANTHER" id="PTHR19136:SF86">
    <property type="entry name" value="ADENOSYLCOBINAMIDE-PHOSPHATE GUANYLYLTRANSFERASE"/>
    <property type="match status" value="1"/>
</dbReference>
<comment type="caution">
    <text evidence="3">The sequence shown here is derived from an EMBL/GenBank/DDBJ whole genome shotgun (WGS) entry which is preliminary data.</text>
</comment>
<dbReference type="RefSeq" id="WP_180738334.1">
    <property type="nucleotide sequence ID" value="NZ_CAUHCB010000008.1"/>
</dbReference>
<reference evidence="3 4" key="1">
    <citation type="journal article" date="2017" name="BMC Genomics">
        <title>Genomic analysis of methanogenic archaea reveals a shift towards energy conservation.</title>
        <authorList>
            <person name="Gilmore S.P."/>
            <person name="Henske J.K."/>
            <person name="Sexton J.A."/>
            <person name="Solomon K.V."/>
            <person name="Seppala S."/>
            <person name="Yoo J.I."/>
            <person name="Huyett L.M."/>
            <person name="Pressman A."/>
            <person name="Cogan J.Z."/>
            <person name="Kivenson V."/>
            <person name="Peng X."/>
            <person name="Tan Y."/>
            <person name="Valentine D.L."/>
            <person name="O'Malley M.A."/>
        </authorList>
    </citation>
    <scope>NUCLEOTIDE SEQUENCE [LARGE SCALE GENOMIC DNA]</scope>
    <source>
        <strain evidence="3 4">1R-7</strain>
    </source>
</reference>
<accession>A0A2A2HEF2</accession>
<evidence type="ECO:0000259" key="2">
    <source>
        <dbReference type="Pfam" id="PF12804"/>
    </source>
</evidence>
<protein>
    <recommendedName>
        <fullName evidence="2">MobA-like NTP transferase domain-containing protein</fullName>
    </recommendedName>
</protein>
<name>A0A2A2HEF2_9EURY</name>
<dbReference type="Gene3D" id="3.90.550.10">
    <property type="entry name" value="Spore Coat Polysaccharide Biosynthesis Protein SpsA, Chain A"/>
    <property type="match status" value="1"/>
</dbReference>
<dbReference type="Pfam" id="PF12804">
    <property type="entry name" value="NTP_transf_3"/>
    <property type="match status" value="1"/>
</dbReference>
<organism evidence="3 4">
    <name type="scientific">Methanosphaera cuniculi</name>
    <dbReference type="NCBI Taxonomy" id="1077256"/>
    <lineage>
        <taxon>Archaea</taxon>
        <taxon>Methanobacteriati</taxon>
        <taxon>Methanobacteriota</taxon>
        <taxon>Methanomada group</taxon>
        <taxon>Methanobacteria</taxon>
        <taxon>Methanobacteriales</taxon>
        <taxon>Methanobacteriaceae</taxon>
        <taxon>Methanosphaera</taxon>
    </lineage>
</organism>